<dbReference type="CDD" id="cd04730">
    <property type="entry name" value="NPD_like"/>
    <property type="match status" value="1"/>
</dbReference>
<dbReference type="Pfam" id="PF19825">
    <property type="entry name" value="DUF6306"/>
    <property type="match status" value="1"/>
</dbReference>
<dbReference type="Gene3D" id="3.20.20.70">
    <property type="entry name" value="Aldolase class I"/>
    <property type="match status" value="1"/>
</dbReference>
<dbReference type="GO" id="GO:0004497">
    <property type="term" value="F:monooxygenase activity"/>
    <property type="evidence" value="ECO:0007669"/>
    <property type="project" value="UniProtKB-KW"/>
</dbReference>
<evidence type="ECO:0000313" key="5">
    <source>
        <dbReference type="EMBL" id="MBM0105972.1"/>
    </source>
</evidence>
<dbReference type="Pfam" id="PF03060">
    <property type="entry name" value="NMO"/>
    <property type="match status" value="1"/>
</dbReference>
<dbReference type="Proteomes" id="UP000661077">
    <property type="component" value="Unassembled WGS sequence"/>
</dbReference>
<keyword evidence="3" id="KW-0560">Oxidoreductase</keyword>
<dbReference type="InterPro" id="IPR013785">
    <property type="entry name" value="Aldolase_TIM"/>
</dbReference>
<dbReference type="Gene3D" id="1.20.1260.10">
    <property type="match status" value="1"/>
</dbReference>
<dbReference type="PANTHER" id="PTHR32332">
    <property type="entry name" value="2-NITROPROPANE DIOXYGENASE"/>
    <property type="match status" value="1"/>
</dbReference>
<organism evidence="5 6">
    <name type="scientific">Steroidobacter gossypii</name>
    <dbReference type="NCBI Taxonomy" id="2805490"/>
    <lineage>
        <taxon>Bacteria</taxon>
        <taxon>Pseudomonadati</taxon>
        <taxon>Pseudomonadota</taxon>
        <taxon>Gammaproteobacteria</taxon>
        <taxon>Steroidobacterales</taxon>
        <taxon>Steroidobacteraceae</taxon>
        <taxon>Steroidobacter</taxon>
    </lineage>
</organism>
<feature type="domain" description="DUF6306" evidence="4">
    <location>
        <begin position="329"/>
        <end position="454"/>
    </location>
</feature>
<accession>A0ABS1WYG7</accession>
<dbReference type="InterPro" id="IPR009078">
    <property type="entry name" value="Ferritin-like_SF"/>
</dbReference>
<keyword evidence="6" id="KW-1185">Reference proteome</keyword>
<keyword evidence="1" id="KW-0285">Flavoprotein</keyword>
<dbReference type="EMBL" id="JAEVLS010000003">
    <property type="protein sequence ID" value="MBM0105972.1"/>
    <property type="molecule type" value="Genomic_DNA"/>
</dbReference>
<reference evidence="5 6" key="1">
    <citation type="journal article" date="2021" name="Int. J. Syst. Evol. Microbiol.">
        <title>Steroidobacter gossypii sp. nov., isolated from soil of cotton cropping field.</title>
        <authorList>
            <person name="Huang R."/>
            <person name="Yang S."/>
            <person name="Zhen C."/>
            <person name="Liu W."/>
        </authorList>
    </citation>
    <scope>NUCLEOTIDE SEQUENCE [LARGE SCALE GENOMIC DNA]</scope>
    <source>
        <strain evidence="5 6">S1-65</strain>
    </source>
</reference>
<evidence type="ECO:0000313" key="6">
    <source>
        <dbReference type="Proteomes" id="UP000661077"/>
    </source>
</evidence>
<gene>
    <name evidence="5" type="ORF">JM946_14665</name>
</gene>
<proteinExistence type="predicted"/>
<protein>
    <submittedName>
        <fullName evidence="5">Nitronate monooxygenase</fullName>
    </submittedName>
</protein>
<comment type="caution">
    <text evidence="5">The sequence shown here is derived from an EMBL/GenBank/DDBJ whole genome shotgun (WGS) entry which is preliminary data.</text>
</comment>
<evidence type="ECO:0000259" key="4">
    <source>
        <dbReference type="Pfam" id="PF19825"/>
    </source>
</evidence>
<dbReference type="RefSeq" id="WP_203168045.1">
    <property type="nucleotide sequence ID" value="NZ_JAEVLS010000003.1"/>
</dbReference>
<evidence type="ECO:0000256" key="3">
    <source>
        <dbReference type="ARBA" id="ARBA00023002"/>
    </source>
</evidence>
<dbReference type="PANTHER" id="PTHR32332:SF20">
    <property type="entry name" value="2-NITROPROPANE DIOXYGENASE-LIKE PROTEIN"/>
    <property type="match status" value="1"/>
</dbReference>
<dbReference type="SUPFAM" id="SSF51412">
    <property type="entry name" value="Inosine monophosphate dehydrogenase (IMPDH)"/>
    <property type="match status" value="1"/>
</dbReference>
<sequence length="464" mass="49547">MSTVLHRPICELLGCTYPLVLAGMGGVARSGLAAAVTEAGGFGFLGMVREPVSLIRSEVQIMRARGVQRFGVNLIPAATPPDLLEAQLQVCAEVSVPVVTLFWDLSAQIVTRLREAGIVVVCQVGSVEEAVAARQAGAHAIIAQGCEAGGHVRGASPLREILPQVVAAVDCPVLAAGGISDGRDVADVLALGAQGAVLGTALMATHESFAHPYHKRRLLAAKDTDTVLTDMFHINWPRGAKVRVLANSVTQGEHGDPFRAERVIIGDENGRPIYLFSTDSPLCSMTGDFEAMALYSGTGVGRIAAIVSVGERLQSIIAEATEILTKQAELLTPLNELLEAERAGSRVCLLTAEEAKDPELAALVKDIQRDEAHWCSVLTQAIVRLGGTPSSRIGSFNERAMAIPDLPERLAFVNRGQGWVVKRLRELLPQVRDQELRDQLSNMLDAHQTNIDRVNASLQAPPSK</sequence>
<name>A0ABS1WYG7_9GAMM</name>
<dbReference type="InterPro" id="IPR046273">
    <property type="entry name" value="DUF6306"/>
</dbReference>
<dbReference type="SUPFAM" id="SSF47240">
    <property type="entry name" value="Ferritin-like"/>
    <property type="match status" value="1"/>
</dbReference>
<dbReference type="CDD" id="cd00657">
    <property type="entry name" value="Ferritin_like"/>
    <property type="match status" value="1"/>
</dbReference>
<dbReference type="InterPro" id="IPR012347">
    <property type="entry name" value="Ferritin-like"/>
</dbReference>
<dbReference type="InterPro" id="IPR004136">
    <property type="entry name" value="NMO"/>
</dbReference>
<keyword evidence="2" id="KW-0288">FMN</keyword>
<keyword evidence="5" id="KW-0503">Monooxygenase</keyword>
<evidence type="ECO:0000256" key="2">
    <source>
        <dbReference type="ARBA" id="ARBA00022643"/>
    </source>
</evidence>
<evidence type="ECO:0000256" key="1">
    <source>
        <dbReference type="ARBA" id="ARBA00022630"/>
    </source>
</evidence>